<proteinExistence type="predicted"/>
<feature type="region of interest" description="Disordered" evidence="1">
    <location>
        <begin position="1"/>
        <end position="36"/>
    </location>
</feature>
<evidence type="ECO:0000313" key="3">
    <source>
        <dbReference type="EnsemblPlants" id="KQK04634"/>
    </source>
</evidence>
<evidence type="ECO:0000313" key="4">
    <source>
        <dbReference type="Proteomes" id="UP000008810"/>
    </source>
</evidence>
<dbReference type="GeneID" id="104582579"/>
<dbReference type="EnsemblPlants" id="KQK04634">
    <property type="protein sequence ID" value="KQK04634"/>
    <property type="gene ID" value="BRADI_2g14801v3"/>
</dbReference>
<dbReference type="RefSeq" id="XP_010230971.1">
    <property type="nucleotide sequence ID" value="XM_010232669.3"/>
</dbReference>
<feature type="compositionally biased region" description="Polar residues" evidence="1">
    <location>
        <begin position="1"/>
        <end position="10"/>
    </location>
</feature>
<evidence type="ECO:0000313" key="2">
    <source>
        <dbReference type="EMBL" id="KQK04634.1"/>
    </source>
</evidence>
<dbReference type="AlphaFoldDB" id="A0A0Q3QT10"/>
<dbReference type="ExpressionAtlas" id="A0A0Q3QT10">
    <property type="expression patterns" value="baseline and differential"/>
</dbReference>
<reference evidence="2" key="2">
    <citation type="submission" date="2017-06" db="EMBL/GenBank/DDBJ databases">
        <title>WGS assembly of Brachypodium distachyon.</title>
        <authorList>
            <consortium name="The International Brachypodium Initiative"/>
            <person name="Lucas S."/>
            <person name="Harmon-Smith M."/>
            <person name="Lail K."/>
            <person name="Tice H."/>
            <person name="Grimwood J."/>
            <person name="Bruce D."/>
            <person name="Barry K."/>
            <person name="Shu S."/>
            <person name="Lindquist E."/>
            <person name="Wang M."/>
            <person name="Pitluck S."/>
            <person name="Vogel J.P."/>
            <person name="Garvin D.F."/>
            <person name="Mockler T.C."/>
            <person name="Schmutz J."/>
            <person name="Rokhsar D."/>
            <person name="Bevan M.W."/>
        </authorList>
    </citation>
    <scope>NUCLEOTIDE SEQUENCE</scope>
    <source>
        <strain evidence="2">Bd21</strain>
    </source>
</reference>
<reference evidence="2 3" key="1">
    <citation type="journal article" date="2010" name="Nature">
        <title>Genome sequencing and analysis of the model grass Brachypodium distachyon.</title>
        <authorList>
            <consortium name="International Brachypodium Initiative"/>
        </authorList>
    </citation>
    <scope>NUCLEOTIDE SEQUENCE [LARGE SCALE GENOMIC DNA]</scope>
    <source>
        <strain evidence="2">Bd21</strain>
        <strain evidence="3">cv. Bd21</strain>
    </source>
</reference>
<dbReference type="KEGG" id="bdi:104582579"/>
<dbReference type="EMBL" id="CM000881">
    <property type="protein sequence ID" value="KQK04634.1"/>
    <property type="molecule type" value="Genomic_DNA"/>
</dbReference>
<protein>
    <submittedName>
        <fullName evidence="2 3">Uncharacterized protein</fullName>
    </submittedName>
</protein>
<gene>
    <name evidence="3" type="primary">LOC104582579</name>
    <name evidence="2" type="ORF">BRADI_2g14801v3</name>
</gene>
<name>A0A0Q3QT10_BRADI</name>
<dbReference type="Gramene" id="KQK04634">
    <property type="protein sequence ID" value="KQK04634"/>
    <property type="gene ID" value="BRADI_2g14801v3"/>
</dbReference>
<sequence>MCSSYLTQKNGSRSSSSPGRPIVAGRRAPAGGGAGPRCLPPMLRNICGRGAARLAGPRRAAASSFGRAASVGQPDDGGNGWKKSRQILVNVLKAWKYRLSAIETAGSLFTRTGRIVVVGVIVVGVVKIMYEERIRSEETVDAASGYERARARVLNVDYLDAVGVKMMRRRRRRRRPKRRSERFAAAGVSSSMMVQSYSFERV</sequence>
<keyword evidence="4" id="KW-1185">Reference proteome</keyword>
<accession>A0A0Q3QT10</accession>
<reference evidence="3" key="3">
    <citation type="submission" date="2018-08" db="UniProtKB">
        <authorList>
            <consortium name="EnsemblPlants"/>
        </authorList>
    </citation>
    <scope>IDENTIFICATION</scope>
    <source>
        <strain evidence="3">cv. Bd21</strain>
    </source>
</reference>
<feature type="compositionally biased region" description="Low complexity" evidence="1">
    <location>
        <begin position="11"/>
        <end position="29"/>
    </location>
</feature>
<organism evidence="2">
    <name type="scientific">Brachypodium distachyon</name>
    <name type="common">Purple false brome</name>
    <name type="synonym">Trachynia distachya</name>
    <dbReference type="NCBI Taxonomy" id="15368"/>
    <lineage>
        <taxon>Eukaryota</taxon>
        <taxon>Viridiplantae</taxon>
        <taxon>Streptophyta</taxon>
        <taxon>Embryophyta</taxon>
        <taxon>Tracheophyta</taxon>
        <taxon>Spermatophyta</taxon>
        <taxon>Magnoliopsida</taxon>
        <taxon>Liliopsida</taxon>
        <taxon>Poales</taxon>
        <taxon>Poaceae</taxon>
        <taxon>BOP clade</taxon>
        <taxon>Pooideae</taxon>
        <taxon>Stipodae</taxon>
        <taxon>Brachypodieae</taxon>
        <taxon>Brachypodium</taxon>
    </lineage>
</organism>
<evidence type="ECO:0000256" key="1">
    <source>
        <dbReference type="SAM" id="MobiDB-lite"/>
    </source>
</evidence>
<dbReference type="Proteomes" id="UP000008810">
    <property type="component" value="Chromosome 2"/>
</dbReference>